<feature type="coiled-coil region" evidence="13">
    <location>
        <begin position="347"/>
        <end position="374"/>
    </location>
</feature>
<evidence type="ECO:0000256" key="11">
    <source>
        <dbReference type="PROSITE-ProRule" id="PRU00723"/>
    </source>
</evidence>
<comment type="similarity">
    <text evidence="2 12">Belongs to the CWC24 family.</text>
</comment>
<dbReference type="CDD" id="cd16539">
    <property type="entry name" value="RING-HC_RNF113A_B"/>
    <property type="match status" value="1"/>
</dbReference>
<reference evidence="18" key="3">
    <citation type="submission" date="2018-08" db="EMBL/GenBank/DDBJ databases">
        <authorList>
            <person name="Guldener U."/>
        </authorList>
    </citation>
    <scope>NUCLEOTIDE SEQUENCE</scope>
    <source>
        <strain evidence="18">UB2</strain>
    </source>
</reference>
<evidence type="ECO:0000256" key="13">
    <source>
        <dbReference type="SAM" id="Coils"/>
    </source>
</evidence>
<comment type="subunit">
    <text evidence="3 12">Associated with the spliceosome.</text>
</comment>
<proteinExistence type="inferred from homology"/>
<dbReference type="PROSITE" id="PS00518">
    <property type="entry name" value="ZF_RING_1"/>
    <property type="match status" value="1"/>
</dbReference>
<reference evidence="19" key="1">
    <citation type="submission" date="2016-04" db="EMBL/GenBank/DDBJ databases">
        <authorList>
            <person name="Guldener U."/>
            <person name="Guldener U."/>
        </authorList>
    </citation>
    <scope>NUCLEOTIDE SEQUENCE [LARGE SCALE GENOMIC DNA]</scope>
    <source>
        <strain evidence="19">UB2112</strain>
    </source>
</reference>
<feature type="domain" description="C3H1-type" evidence="16">
    <location>
        <begin position="229"/>
        <end position="257"/>
    </location>
</feature>
<dbReference type="OrthoDB" id="25761at2759"/>
<keyword evidence="12" id="KW-0539">Nucleus</keyword>
<evidence type="ECO:0000256" key="6">
    <source>
        <dbReference type="ARBA" id="ARBA00022728"/>
    </source>
</evidence>
<dbReference type="AlphaFoldDB" id="A0A1K0G2X1"/>
<dbReference type="PANTHER" id="PTHR12930">
    <property type="entry name" value="ZINC FINGER PROTEIN 183"/>
    <property type="match status" value="1"/>
</dbReference>
<keyword evidence="10 12" id="KW-0508">mRNA splicing</keyword>
<evidence type="ECO:0000256" key="10">
    <source>
        <dbReference type="ARBA" id="ARBA00023187"/>
    </source>
</evidence>
<keyword evidence="6 12" id="KW-0747">Spliceosome</keyword>
<dbReference type="Proteomes" id="UP000179920">
    <property type="component" value="Chromosome V"/>
</dbReference>
<evidence type="ECO:0000256" key="8">
    <source>
        <dbReference type="ARBA" id="ARBA00022833"/>
    </source>
</evidence>
<dbReference type="SMART" id="SM00184">
    <property type="entry name" value="RING"/>
    <property type="match status" value="1"/>
</dbReference>
<dbReference type="InterPro" id="IPR036855">
    <property type="entry name" value="Znf_CCCH_sf"/>
</dbReference>
<feature type="compositionally biased region" description="Low complexity" evidence="14">
    <location>
        <begin position="1"/>
        <end position="13"/>
    </location>
</feature>
<feature type="domain" description="RING-type" evidence="15">
    <location>
        <begin position="299"/>
        <end position="336"/>
    </location>
</feature>
<keyword evidence="7 11" id="KW-0863">Zinc-finger</keyword>
<dbReference type="InterPro" id="IPR017907">
    <property type="entry name" value="Znf_RING_CS"/>
</dbReference>
<evidence type="ECO:0000313" key="20">
    <source>
        <dbReference type="Proteomes" id="UP000658997"/>
    </source>
</evidence>
<reference evidence="17" key="2">
    <citation type="submission" date="2016-04" db="EMBL/GenBank/DDBJ databases">
        <authorList>
            <person name="Evans L.H."/>
            <person name="Alamgir A."/>
            <person name="Owens N."/>
            <person name="Weber N.D."/>
            <person name="Virtaneva K."/>
            <person name="Barbian K."/>
            <person name="Babar A."/>
            <person name="Rosenke K."/>
        </authorList>
    </citation>
    <scope>NUCLEOTIDE SEQUENCE</scope>
    <source>
        <strain evidence="17">UB2112</strain>
    </source>
</reference>
<evidence type="ECO:0000256" key="4">
    <source>
        <dbReference type="ARBA" id="ARBA00020647"/>
    </source>
</evidence>
<evidence type="ECO:0000256" key="2">
    <source>
        <dbReference type="ARBA" id="ARBA00009161"/>
    </source>
</evidence>
<evidence type="ECO:0000256" key="7">
    <source>
        <dbReference type="ARBA" id="ARBA00022771"/>
    </source>
</evidence>
<gene>
    <name evidence="18" type="ORF">UBRO2_00390</name>
    <name evidence="17" type="ORF">UBRO_03112</name>
</gene>
<dbReference type="FunFam" id="3.30.40.10:FF:000045">
    <property type="entry name" value="RING finger protein 113A"/>
    <property type="match status" value="1"/>
</dbReference>
<organism evidence="17 19">
    <name type="scientific">Ustilago bromivora</name>
    <dbReference type="NCBI Taxonomy" id="307758"/>
    <lineage>
        <taxon>Eukaryota</taxon>
        <taxon>Fungi</taxon>
        <taxon>Dikarya</taxon>
        <taxon>Basidiomycota</taxon>
        <taxon>Ustilaginomycotina</taxon>
        <taxon>Ustilaginomycetes</taxon>
        <taxon>Ustilaginales</taxon>
        <taxon>Ustilaginaceae</taxon>
        <taxon>Ustilago</taxon>
    </lineage>
</organism>
<dbReference type="Gene3D" id="4.10.1000.10">
    <property type="entry name" value="Zinc finger, CCCH-type"/>
    <property type="match status" value="1"/>
</dbReference>
<dbReference type="PROSITE" id="PS50103">
    <property type="entry name" value="ZF_C3H1"/>
    <property type="match status" value="1"/>
</dbReference>
<name>A0A1K0G2X1_9BASI</name>
<evidence type="ECO:0000256" key="9">
    <source>
        <dbReference type="ARBA" id="ARBA00023125"/>
    </source>
</evidence>
<dbReference type="Gene3D" id="3.30.40.10">
    <property type="entry name" value="Zinc/RING finger domain, C3HC4 (zinc finger)"/>
    <property type="match status" value="1"/>
</dbReference>
<feature type="compositionally biased region" description="Basic and acidic residues" evidence="14">
    <location>
        <begin position="124"/>
        <end position="139"/>
    </location>
</feature>
<keyword evidence="5 11" id="KW-0479">Metal-binding</keyword>
<feature type="compositionally biased region" description="Low complexity" evidence="14">
    <location>
        <begin position="23"/>
        <end position="48"/>
    </location>
</feature>
<dbReference type="Pfam" id="PF00642">
    <property type="entry name" value="zf-CCCH"/>
    <property type="match status" value="1"/>
</dbReference>
<dbReference type="EMBL" id="LT558121">
    <property type="protein sequence ID" value="SAM81750.1"/>
    <property type="molecule type" value="Genomic_DNA"/>
</dbReference>
<dbReference type="PANTHER" id="PTHR12930:SF0">
    <property type="entry name" value="RING FINGER PROTEIN 113B"/>
    <property type="match status" value="1"/>
</dbReference>
<dbReference type="GO" id="GO:0003677">
    <property type="term" value="F:DNA binding"/>
    <property type="evidence" value="ECO:0007669"/>
    <property type="project" value="UniProtKB-UniRule"/>
</dbReference>
<evidence type="ECO:0000313" key="17">
    <source>
        <dbReference type="EMBL" id="SAM81750.1"/>
    </source>
</evidence>
<accession>A0A1K0G2X1</accession>
<dbReference type="InterPro" id="IPR013083">
    <property type="entry name" value="Znf_RING/FYVE/PHD"/>
</dbReference>
<dbReference type="Proteomes" id="UP000658997">
    <property type="component" value="Unassembled WGS sequence"/>
</dbReference>
<dbReference type="InterPro" id="IPR039971">
    <property type="entry name" value="CWC24-like"/>
</dbReference>
<feature type="region of interest" description="Disordered" evidence="14">
    <location>
        <begin position="1"/>
        <end position="153"/>
    </location>
</feature>
<dbReference type="InterPro" id="IPR001841">
    <property type="entry name" value="Znf_RING"/>
</dbReference>
<dbReference type="GO" id="GO:0034247">
    <property type="term" value="P:snoRNA splicing"/>
    <property type="evidence" value="ECO:0007669"/>
    <property type="project" value="TreeGrafter"/>
</dbReference>
<keyword evidence="9 12" id="KW-0238">DNA-binding</keyword>
<dbReference type="GO" id="GO:0006397">
    <property type="term" value="P:mRNA processing"/>
    <property type="evidence" value="ECO:0007669"/>
    <property type="project" value="UniProtKB-KW"/>
</dbReference>
<dbReference type="SUPFAM" id="SSF90229">
    <property type="entry name" value="CCCH zinc finger"/>
    <property type="match status" value="1"/>
</dbReference>
<comment type="subcellular location">
    <subcellularLocation>
        <location evidence="12">Nucleus</location>
    </subcellularLocation>
</comment>
<comment type="function">
    <text evidence="1 12">Involved in pre-mRNA splicing.</text>
</comment>
<dbReference type="GO" id="GO:0008270">
    <property type="term" value="F:zinc ion binding"/>
    <property type="evidence" value="ECO:0007669"/>
    <property type="project" value="UniProtKB-KW"/>
</dbReference>
<evidence type="ECO:0000256" key="3">
    <source>
        <dbReference type="ARBA" id="ARBA00011524"/>
    </source>
</evidence>
<feature type="compositionally biased region" description="Polar residues" evidence="14">
    <location>
        <begin position="85"/>
        <end position="94"/>
    </location>
</feature>
<dbReference type="GO" id="GO:0005684">
    <property type="term" value="C:U2-type spliceosomal complex"/>
    <property type="evidence" value="ECO:0007669"/>
    <property type="project" value="TreeGrafter"/>
</dbReference>
<feature type="compositionally biased region" description="Low complexity" evidence="14">
    <location>
        <begin position="69"/>
        <end position="78"/>
    </location>
</feature>
<evidence type="ECO:0000313" key="19">
    <source>
        <dbReference type="Proteomes" id="UP000179920"/>
    </source>
</evidence>
<dbReference type="SMART" id="SM00356">
    <property type="entry name" value="ZnF_C3H1"/>
    <property type="match status" value="1"/>
</dbReference>
<keyword evidence="20" id="KW-1185">Reference proteome</keyword>
<dbReference type="Pfam" id="PF13920">
    <property type="entry name" value="zf-C3HC4_3"/>
    <property type="match status" value="1"/>
</dbReference>
<dbReference type="PROSITE" id="PS50089">
    <property type="entry name" value="ZF_RING_2"/>
    <property type="match status" value="1"/>
</dbReference>
<dbReference type="EMBL" id="ULHB01000004">
    <property type="protein sequence ID" value="SYW74980.1"/>
    <property type="molecule type" value="Genomic_DNA"/>
</dbReference>
<keyword evidence="8 11" id="KW-0862">Zinc</keyword>
<sequence length="390" mass="41874">MDASAEASASAPAVVFKRKRGPASRAATSTSTNGATSSSTTSSNAGPSKASHSVSNATSSRLDSDSDSEGSGSSSVVVIKKKRTNNNPLVQSTGAVYRKSKLDSTGTGDSDDDELDASSYGLEGEGRSRVQPSHRDRIGDSSASLTANTATDSLQRIRDDATRHRDWDLDTIAASNKDTPMGSNADGLYRGAKSYSSYIAARDDGTSSKMRSRGPIRQTTTVRTTSLMDYQPDICKDYKETGYCGFGDTCKFLHDRSDYLAGWQLDVLPNSSSRTRENILSDPEGSEGEKEEEEVPFACLICRQPFRDPIVTRCGHYFCSACAIKRFAKNSKCFACGAQTGGLFNSATKVLDKLEKAKKRKAQAKAEKDSWKKVDDVQPITELGASSDDG</sequence>
<keyword evidence="13" id="KW-0175">Coiled coil</keyword>
<evidence type="ECO:0000259" key="16">
    <source>
        <dbReference type="PROSITE" id="PS50103"/>
    </source>
</evidence>
<dbReference type="InterPro" id="IPR000571">
    <property type="entry name" value="Znf_CCCH"/>
</dbReference>
<evidence type="ECO:0000313" key="18">
    <source>
        <dbReference type="EMBL" id="SYW74980.1"/>
    </source>
</evidence>
<evidence type="ECO:0000256" key="14">
    <source>
        <dbReference type="SAM" id="MobiDB-lite"/>
    </source>
</evidence>
<dbReference type="SUPFAM" id="SSF57850">
    <property type="entry name" value="RING/U-box"/>
    <property type="match status" value="1"/>
</dbReference>
<evidence type="ECO:0000256" key="12">
    <source>
        <dbReference type="RuleBase" id="RU367110"/>
    </source>
</evidence>
<evidence type="ECO:0000256" key="1">
    <source>
        <dbReference type="ARBA" id="ARBA00003777"/>
    </source>
</evidence>
<evidence type="ECO:0000259" key="15">
    <source>
        <dbReference type="PROSITE" id="PS50089"/>
    </source>
</evidence>
<protein>
    <recommendedName>
        <fullName evidence="4 12">Pre-mRNA-splicing factor CWC24</fullName>
    </recommendedName>
</protein>
<feature type="compositionally biased region" description="Polar residues" evidence="14">
    <location>
        <begin position="141"/>
        <end position="153"/>
    </location>
</feature>
<keyword evidence="12" id="KW-0507">mRNA processing</keyword>
<feature type="zinc finger region" description="C3H1-type" evidence="11">
    <location>
        <begin position="229"/>
        <end position="257"/>
    </location>
</feature>
<evidence type="ECO:0000256" key="5">
    <source>
        <dbReference type="ARBA" id="ARBA00022723"/>
    </source>
</evidence>